<organism evidence="1 2">
    <name type="scientific">Listeria floridensis FSL S10-1187</name>
    <dbReference type="NCBI Taxonomy" id="1265817"/>
    <lineage>
        <taxon>Bacteria</taxon>
        <taxon>Bacillati</taxon>
        <taxon>Bacillota</taxon>
        <taxon>Bacilli</taxon>
        <taxon>Bacillales</taxon>
        <taxon>Listeriaceae</taxon>
        <taxon>Listeria</taxon>
    </lineage>
</organism>
<accession>A0ABP3AYQ0</accession>
<dbReference type="RefSeq" id="WP_173400578.1">
    <property type="nucleotide sequence ID" value="NZ_AODF01000021.1"/>
</dbReference>
<name>A0ABP3AYQ0_9LIST</name>
<evidence type="ECO:0000313" key="2">
    <source>
        <dbReference type="Proteomes" id="UP000019249"/>
    </source>
</evidence>
<dbReference type="NCBIfam" id="NF040845">
    <property type="entry name" value="lmo0850_fam"/>
    <property type="match status" value="1"/>
</dbReference>
<proteinExistence type="predicted"/>
<dbReference type="EMBL" id="AODF01000021">
    <property type="protein sequence ID" value="EUJ30734.1"/>
    <property type="molecule type" value="Genomic_DNA"/>
</dbReference>
<reference evidence="1 2" key="1">
    <citation type="journal article" date="2014" name="Int. J. Syst. Evol. Microbiol.">
        <title>Listeria floridensis sp. nov., Listeria aquatica sp. nov., Listeria cornellensis sp. nov., Listeria riparia sp. nov. and Listeria grandensis sp. nov., from agricultural and natural environments.</title>
        <authorList>
            <person name="den Bakker H.C."/>
            <person name="Warchocki S."/>
            <person name="Wright E.M."/>
            <person name="Allred A.F."/>
            <person name="Ahlstrom C."/>
            <person name="Manuel C.S."/>
            <person name="Stasiewicz M.J."/>
            <person name="Burrell A."/>
            <person name="Roof S."/>
            <person name="Strawn L."/>
            <person name="Fortes E.D."/>
            <person name="Nightingale K.K."/>
            <person name="Kephart D."/>
            <person name="Wiedmann M."/>
        </authorList>
    </citation>
    <scope>NUCLEOTIDE SEQUENCE [LARGE SCALE GENOMIC DNA]</scope>
    <source>
        <strain evidence="1 2">FSL S10-1187</strain>
    </source>
</reference>
<comment type="caution">
    <text evidence="1">The sequence shown here is derived from an EMBL/GenBank/DDBJ whole genome shotgun (WGS) entry which is preliminary data.</text>
</comment>
<evidence type="ECO:0000313" key="1">
    <source>
        <dbReference type="EMBL" id="EUJ30734.1"/>
    </source>
</evidence>
<dbReference type="Proteomes" id="UP000019249">
    <property type="component" value="Unassembled WGS sequence"/>
</dbReference>
<gene>
    <name evidence="1" type="ORF">MFLO_10039</name>
</gene>
<keyword evidence="2" id="KW-1185">Reference proteome</keyword>
<protein>
    <submittedName>
        <fullName evidence="1">Uncharacterized protein</fullName>
    </submittedName>
</protein>
<dbReference type="InterPro" id="IPR049839">
    <property type="entry name" value="Lmo0850-like"/>
</dbReference>
<sequence length="48" mass="5766">MKENRNEMDKVIQNLKLEGITVEKTKSRKEIWQKLQVKPMPKVELSLR</sequence>